<sequence length="94" mass="10279">MKPTIVSLARFQAAQGHGEELGLRLCELLLRARADTACLGCELERQGEGWLLRGHWASPQALEAHLQLPHMQVLGRLLGGGLVRRLQLSLAPPP</sequence>
<gene>
    <name evidence="2" type="ORF">DMO17_05865</name>
</gene>
<evidence type="ECO:0000259" key="1">
    <source>
        <dbReference type="Pfam" id="PF03992"/>
    </source>
</evidence>
<reference evidence="2 3" key="1">
    <citation type="submission" date="2018-06" db="EMBL/GenBank/DDBJ databases">
        <title>Pseudomonas diversity within urban Lake Michigan freshwaters.</title>
        <authorList>
            <person name="Batrich M."/>
            <person name="Hatzopoulos T."/>
            <person name="Putonti C."/>
        </authorList>
    </citation>
    <scope>NUCLEOTIDE SEQUENCE [LARGE SCALE GENOMIC DNA]</scope>
    <source>
        <strain evidence="2 3">MB-090714</strain>
    </source>
</reference>
<evidence type="ECO:0000313" key="2">
    <source>
        <dbReference type="EMBL" id="PYC27270.1"/>
    </source>
</evidence>
<protein>
    <recommendedName>
        <fullName evidence="1">ABM domain-containing protein</fullName>
    </recommendedName>
</protein>
<comment type="caution">
    <text evidence="2">The sequence shown here is derived from an EMBL/GenBank/DDBJ whole genome shotgun (WGS) entry which is preliminary data.</text>
</comment>
<proteinExistence type="predicted"/>
<dbReference type="OrthoDB" id="6914747at2"/>
<dbReference type="Gene3D" id="3.30.70.100">
    <property type="match status" value="1"/>
</dbReference>
<dbReference type="Pfam" id="PF03992">
    <property type="entry name" value="ABM"/>
    <property type="match status" value="1"/>
</dbReference>
<name>A0A2V4LR21_AQUAC</name>
<feature type="domain" description="ABM" evidence="1">
    <location>
        <begin position="5"/>
        <end position="72"/>
    </location>
</feature>
<dbReference type="EMBL" id="QJRX01000003">
    <property type="protein sequence ID" value="PYC27270.1"/>
    <property type="molecule type" value="Genomic_DNA"/>
</dbReference>
<dbReference type="InterPro" id="IPR011008">
    <property type="entry name" value="Dimeric_a/b-barrel"/>
</dbReference>
<dbReference type="InterPro" id="IPR007138">
    <property type="entry name" value="ABM_dom"/>
</dbReference>
<dbReference type="RefSeq" id="WP_110681572.1">
    <property type="nucleotide sequence ID" value="NZ_QJRX01000003.1"/>
</dbReference>
<dbReference type="SUPFAM" id="SSF54909">
    <property type="entry name" value="Dimeric alpha+beta barrel"/>
    <property type="match status" value="1"/>
</dbReference>
<accession>A0A2V4LR21</accession>
<evidence type="ECO:0000313" key="3">
    <source>
        <dbReference type="Proteomes" id="UP000248146"/>
    </source>
</evidence>
<dbReference type="Proteomes" id="UP000248146">
    <property type="component" value="Unassembled WGS sequence"/>
</dbReference>
<organism evidence="2 3">
    <name type="scientific">Aquipseudomonas alcaligenes</name>
    <name type="common">Pseudomonas alcaligenes</name>
    <dbReference type="NCBI Taxonomy" id="43263"/>
    <lineage>
        <taxon>Bacteria</taxon>
        <taxon>Pseudomonadati</taxon>
        <taxon>Pseudomonadota</taxon>
        <taxon>Gammaproteobacteria</taxon>
        <taxon>Pseudomonadales</taxon>
        <taxon>Pseudomonadaceae</taxon>
        <taxon>Aquipseudomonas</taxon>
    </lineage>
</organism>
<dbReference type="AlphaFoldDB" id="A0A2V4LR21"/>